<sequence length="338" mass="36855">MIPARAHASLELLRTAAALAVVGVHAAAMVLVSLLGGEGSGWWAANLWDALCRWCVPVFVMISGAVLLSGPADEAAGDFYRRRAKRLWQPAVFWTLFYLALHALTDPLWSPLRAAASIVRGTPWYHLWYLYMLPGLYLLTPFLRRLIAHSSDAELRGLTAACCVLAALSAATPPASATFLTSFLPFTGYFLLGHLLFTHSTQPRSPRLLMLALSAGILVALGADLLRPWLGSRAMEVMYAYQNPLVLLMAVCLFQLGLRQHAGFITRLANLCVALAPLSFGIYLIHPLWLLLLAKVGIDGLLWHPAIGIPLTTLAVFALSALSTALLLRLPFLKLTVR</sequence>
<accession>A0ABV2TI80</accession>
<dbReference type="InterPro" id="IPR002656">
    <property type="entry name" value="Acyl_transf_3_dom"/>
</dbReference>
<feature type="transmembrane region" description="Helical" evidence="7">
    <location>
        <begin position="47"/>
        <end position="67"/>
    </location>
</feature>
<keyword evidence="10" id="KW-1185">Reference proteome</keyword>
<keyword evidence="5 7" id="KW-1133">Transmembrane helix</keyword>
<reference evidence="9 10" key="1">
    <citation type="submission" date="2024-07" db="EMBL/GenBank/DDBJ databases">
        <title>Uliginosibacterium flavum JJ3220;KACC:17644.</title>
        <authorList>
            <person name="Kim M.K."/>
        </authorList>
    </citation>
    <scope>NUCLEOTIDE SEQUENCE [LARGE SCALE GENOMIC DNA]</scope>
    <source>
        <strain evidence="9 10">KACC:17644</strain>
    </source>
</reference>
<dbReference type="PANTHER" id="PTHR40074">
    <property type="entry name" value="O-ACETYLTRANSFERASE WECH"/>
    <property type="match status" value="1"/>
</dbReference>
<feature type="transmembrane region" description="Helical" evidence="7">
    <location>
        <begin position="125"/>
        <end position="143"/>
    </location>
</feature>
<evidence type="ECO:0000313" key="9">
    <source>
        <dbReference type="EMBL" id="MET7013263.1"/>
    </source>
</evidence>
<gene>
    <name evidence="9" type="ORF">ABXR19_03615</name>
</gene>
<comment type="subcellular location">
    <subcellularLocation>
        <location evidence="1">Cell membrane</location>
        <topology evidence="1">Multi-pass membrane protein</topology>
    </subcellularLocation>
</comment>
<evidence type="ECO:0000313" key="10">
    <source>
        <dbReference type="Proteomes" id="UP001549691"/>
    </source>
</evidence>
<keyword evidence="4 7" id="KW-0812">Transmembrane</keyword>
<feature type="transmembrane region" description="Helical" evidence="7">
    <location>
        <begin position="87"/>
        <end position="105"/>
    </location>
</feature>
<evidence type="ECO:0000256" key="3">
    <source>
        <dbReference type="ARBA" id="ARBA00022475"/>
    </source>
</evidence>
<evidence type="ECO:0000256" key="5">
    <source>
        <dbReference type="ARBA" id="ARBA00022989"/>
    </source>
</evidence>
<evidence type="ECO:0000256" key="7">
    <source>
        <dbReference type="SAM" id="Phobius"/>
    </source>
</evidence>
<keyword evidence="3" id="KW-1003">Cell membrane</keyword>
<proteinExistence type="inferred from homology"/>
<dbReference type="EMBL" id="JBEWZI010000003">
    <property type="protein sequence ID" value="MET7013263.1"/>
    <property type="molecule type" value="Genomic_DNA"/>
</dbReference>
<evidence type="ECO:0000256" key="1">
    <source>
        <dbReference type="ARBA" id="ARBA00004651"/>
    </source>
</evidence>
<evidence type="ECO:0000256" key="2">
    <source>
        <dbReference type="ARBA" id="ARBA00007400"/>
    </source>
</evidence>
<feature type="transmembrane region" description="Helical" evidence="7">
    <location>
        <begin position="12"/>
        <end position="35"/>
    </location>
</feature>
<keyword evidence="9" id="KW-0012">Acyltransferase</keyword>
<protein>
    <submittedName>
        <fullName evidence="9">Acyltransferase family protein</fullName>
    </submittedName>
</protein>
<dbReference type="Proteomes" id="UP001549691">
    <property type="component" value="Unassembled WGS sequence"/>
</dbReference>
<feature type="transmembrane region" description="Helical" evidence="7">
    <location>
        <begin position="238"/>
        <end position="256"/>
    </location>
</feature>
<feature type="domain" description="Acyltransferase 3" evidence="8">
    <location>
        <begin position="8"/>
        <end position="321"/>
    </location>
</feature>
<comment type="caution">
    <text evidence="9">The sequence shown here is derived from an EMBL/GenBank/DDBJ whole genome shotgun (WGS) entry which is preliminary data.</text>
</comment>
<evidence type="ECO:0000259" key="8">
    <source>
        <dbReference type="Pfam" id="PF01757"/>
    </source>
</evidence>
<dbReference type="RefSeq" id="WP_354599727.1">
    <property type="nucleotide sequence ID" value="NZ_JBEWZI010000003.1"/>
</dbReference>
<keyword evidence="9" id="KW-0808">Transferase</keyword>
<feature type="transmembrane region" description="Helical" evidence="7">
    <location>
        <begin position="177"/>
        <end position="196"/>
    </location>
</feature>
<evidence type="ECO:0000256" key="6">
    <source>
        <dbReference type="ARBA" id="ARBA00023136"/>
    </source>
</evidence>
<feature type="transmembrane region" description="Helical" evidence="7">
    <location>
        <begin position="208"/>
        <end position="226"/>
    </location>
</feature>
<keyword evidence="6 7" id="KW-0472">Membrane</keyword>
<dbReference type="Pfam" id="PF01757">
    <property type="entry name" value="Acyl_transf_3"/>
    <property type="match status" value="1"/>
</dbReference>
<dbReference type="PANTHER" id="PTHR40074:SF2">
    <property type="entry name" value="O-ACETYLTRANSFERASE WECH"/>
    <property type="match status" value="1"/>
</dbReference>
<organism evidence="9 10">
    <name type="scientific">Uliginosibacterium flavum</name>
    <dbReference type="NCBI Taxonomy" id="1396831"/>
    <lineage>
        <taxon>Bacteria</taxon>
        <taxon>Pseudomonadati</taxon>
        <taxon>Pseudomonadota</taxon>
        <taxon>Betaproteobacteria</taxon>
        <taxon>Rhodocyclales</taxon>
        <taxon>Zoogloeaceae</taxon>
        <taxon>Uliginosibacterium</taxon>
    </lineage>
</organism>
<comment type="similarity">
    <text evidence="2">Belongs to the acyltransferase 3 family.</text>
</comment>
<dbReference type="GO" id="GO:0016746">
    <property type="term" value="F:acyltransferase activity"/>
    <property type="evidence" value="ECO:0007669"/>
    <property type="project" value="UniProtKB-KW"/>
</dbReference>
<feature type="transmembrane region" description="Helical" evidence="7">
    <location>
        <begin position="306"/>
        <end position="328"/>
    </location>
</feature>
<evidence type="ECO:0000256" key="4">
    <source>
        <dbReference type="ARBA" id="ARBA00022692"/>
    </source>
</evidence>
<name>A0ABV2TI80_9RHOO</name>
<feature type="transmembrane region" description="Helical" evidence="7">
    <location>
        <begin position="268"/>
        <end position="286"/>
    </location>
</feature>